<keyword evidence="1" id="KW-0812">Transmembrane</keyword>
<evidence type="ECO:0000313" key="2">
    <source>
        <dbReference type="EMBL" id="GIY01509.1"/>
    </source>
</evidence>
<evidence type="ECO:0000313" key="3">
    <source>
        <dbReference type="Proteomes" id="UP001054837"/>
    </source>
</evidence>
<dbReference type="AlphaFoldDB" id="A0AAV4PZ78"/>
<dbReference type="GO" id="GO:0008028">
    <property type="term" value="F:monocarboxylic acid transmembrane transporter activity"/>
    <property type="evidence" value="ECO:0007669"/>
    <property type="project" value="TreeGrafter"/>
</dbReference>
<dbReference type="Proteomes" id="UP001054837">
    <property type="component" value="Unassembled WGS sequence"/>
</dbReference>
<dbReference type="EMBL" id="BPLQ01003582">
    <property type="protein sequence ID" value="GIY01509.1"/>
    <property type="molecule type" value="Genomic_DNA"/>
</dbReference>
<dbReference type="InterPro" id="IPR050327">
    <property type="entry name" value="Proton-linked_MCT"/>
</dbReference>
<keyword evidence="1" id="KW-1133">Transmembrane helix</keyword>
<dbReference type="PANTHER" id="PTHR11360">
    <property type="entry name" value="MONOCARBOXYLATE TRANSPORTER"/>
    <property type="match status" value="1"/>
</dbReference>
<dbReference type="PANTHER" id="PTHR11360:SF303">
    <property type="entry name" value="MAJOR FACILITATOR SUPERFAMILY (MFS) PROFILE DOMAIN-CONTAINING PROTEIN"/>
    <property type="match status" value="1"/>
</dbReference>
<keyword evidence="3" id="KW-1185">Reference proteome</keyword>
<protein>
    <submittedName>
        <fullName evidence="2">Monocarboxylate transporter 14</fullName>
    </submittedName>
</protein>
<dbReference type="InterPro" id="IPR036259">
    <property type="entry name" value="MFS_trans_sf"/>
</dbReference>
<accession>A0AAV4PZ78</accession>
<keyword evidence="1" id="KW-0472">Membrane</keyword>
<proteinExistence type="predicted"/>
<sequence length="131" mass="14331">MSTKTKDPGPDQAIGWLVAMACFFINVIMSGIARAAGVLYVALIELYGVSRESATTPFSIRVCVRNTTGPLIGLLGLRYGIRAVTMVGGFVAAFVLLRAKYNLDHILLGSHPWIRIRIVYCPTHDDHKSIL</sequence>
<dbReference type="SUPFAM" id="SSF103473">
    <property type="entry name" value="MFS general substrate transporter"/>
    <property type="match status" value="1"/>
</dbReference>
<gene>
    <name evidence="2" type="primary">SLC16A14_2</name>
    <name evidence="2" type="ORF">CDAR_196882</name>
</gene>
<comment type="caution">
    <text evidence="2">The sequence shown here is derived from an EMBL/GenBank/DDBJ whole genome shotgun (WGS) entry which is preliminary data.</text>
</comment>
<feature type="transmembrane region" description="Helical" evidence="1">
    <location>
        <begin position="14"/>
        <end position="43"/>
    </location>
</feature>
<name>A0AAV4PZ78_9ARAC</name>
<feature type="transmembrane region" description="Helical" evidence="1">
    <location>
        <begin position="79"/>
        <end position="97"/>
    </location>
</feature>
<dbReference type="PROSITE" id="PS51257">
    <property type="entry name" value="PROKAR_LIPOPROTEIN"/>
    <property type="match status" value="1"/>
</dbReference>
<organism evidence="2 3">
    <name type="scientific">Caerostris darwini</name>
    <dbReference type="NCBI Taxonomy" id="1538125"/>
    <lineage>
        <taxon>Eukaryota</taxon>
        <taxon>Metazoa</taxon>
        <taxon>Ecdysozoa</taxon>
        <taxon>Arthropoda</taxon>
        <taxon>Chelicerata</taxon>
        <taxon>Arachnida</taxon>
        <taxon>Araneae</taxon>
        <taxon>Araneomorphae</taxon>
        <taxon>Entelegynae</taxon>
        <taxon>Araneoidea</taxon>
        <taxon>Araneidae</taxon>
        <taxon>Caerostris</taxon>
    </lineage>
</organism>
<reference evidence="2 3" key="1">
    <citation type="submission" date="2021-06" db="EMBL/GenBank/DDBJ databases">
        <title>Caerostris darwini draft genome.</title>
        <authorList>
            <person name="Kono N."/>
            <person name="Arakawa K."/>
        </authorList>
    </citation>
    <scope>NUCLEOTIDE SEQUENCE [LARGE SCALE GENOMIC DNA]</scope>
</reference>
<evidence type="ECO:0000256" key="1">
    <source>
        <dbReference type="SAM" id="Phobius"/>
    </source>
</evidence>